<accession>A0A2M7H2J1</accession>
<proteinExistence type="predicted"/>
<dbReference type="EMBL" id="PFGC01000053">
    <property type="protein sequence ID" value="PIW36443.1"/>
    <property type="molecule type" value="Genomic_DNA"/>
</dbReference>
<dbReference type="SUPFAM" id="SSF55931">
    <property type="entry name" value="Glutamine synthetase/guanido kinase"/>
    <property type="match status" value="1"/>
</dbReference>
<comment type="caution">
    <text evidence="1">The sequence shown here is derived from an EMBL/GenBank/DDBJ whole genome shotgun (WGS) entry which is preliminary data.</text>
</comment>
<dbReference type="GO" id="GO:0004357">
    <property type="term" value="F:glutamate-cysteine ligase activity"/>
    <property type="evidence" value="ECO:0007669"/>
    <property type="project" value="InterPro"/>
</dbReference>
<gene>
    <name evidence="1" type="ORF">COW24_05310</name>
</gene>
<dbReference type="Gene3D" id="3.30.590.20">
    <property type="match status" value="1"/>
</dbReference>
<dbReference type="InterPro" id="IPR050141">
    <property type="entry name" value="GCL_type2/YbdK_subfam"/>
</dbReference>
<reference evidence="1 2" key="1">
    <citation type="submission" date="2017-09" db="EMBL/GenBank/DDBJ databases">
        <title>Depth-based differentiation of microbial function through sediment-hosted aquifers and enrichment of novel symbionts in the deep terrestrial subsurface.</title>
        <authorList>
            <person name="Probst A.J."/>
            <person name="Ladd B."/>
            <person name="Jarett J.K."/>
            <person name="Geller-Mcgrath D.E."/>
            <person name="Sieber C.M."/>
            <person name="Emerson J.B."/>
            <person name="Anantharaman K."/>
            <person name="Thomas B.C."/>
            <person name="Malmstrom R."/>
            <person name="Stieglmeier M."/>
            <person name="Klingl A."/>
            <person name="Woyke T."/>
            <person name="Ryan C.M."/>
            <person name="Banfield J.F."/>
        </authorList>
    </citation>
    <scope>NUCLEOTIDE SEQUENCE [LARGE SCALE GENOMIC DNA]</scope>
    <source>
        <strain evidence="1">CG15_BIG_FIL_POST_REV_8_21_14_020_45_12</strain>
    </source>
</reference>
<evidence type="ECO:0000313" key="2">
    <source>
        <dbReference type="Proteomes" id="UP000230292"/>
    </source>
</evidence>
<evidence type="ECO:0000313" key="1">
    <source>
        <dbReference type="EMBL" id="PIW36443.1"/>
    </source>
</evidence>
<name>A0A2M7H2J1_9BACT</name>
<dbReference type="PANTHER" id="PTHR36510">
    <property type="entry name" value="GLUTAMATE--CYSTEINE LIGASE 2-RELATED"/>
    <property type="match status" value="1"/>
</dbReference>
<dbReference type="Proteomes" id="UP000230292">
    <property type="component" value="Unassembled WGS sequence"/>
</dbReference>
<dbReference type="Pfam" id="PF04107">
    <property type="entry name" value="GCS2"/>
    <property type="match status" value="1"/>
</dbReference>
<dbReference type="GO" id="GO:0042398">
    <property type="term" value="P:modified amino acid biosynthetic process"/>
    <property type="evidence" value="ECO:0007669"/>
    <property type="project" value="InterPro"/>
</dbReference>
<protein>
    <recommendedName>
        <fullName evidence="3">Glutamate--cysteine ligase</fullName>
    </recommendedName>
</protein>
<organism evidence="1 2">
    <name type="scientific">Candidatus Kerfeldbacteria bacterium CG15_BIG_FIL_POST_REV_8_21_14_020_45_12</name>
    <dbReference type="NCBI Taxonomy" id="2014247"/>
    <lineage>
        <taxon>Bacteria</taxon>
        <taxon>Candidatus Kerfeldiibacteriota</taxon>
    </lineage>
</organism>
<evidence type="ECO:0008006" key="3">
    <source>
        <dbReference type="Google" id="ProtNLM"/>
    </source>
</evidence>
<dbReference type="InterPro" id="IPR014746">
    <property type="entry name" value="Gln_synth/guanido_kin_cat_dom"/>
</dbReference>
<dbReference type="InterPro" id="IPR006336">
    <property type="entry name" value="GCS2"/>
</dbReference>
<sequence length="470" mass="52246">MRRTFEHINIPDVKTKGNVTVAFTGQTNPADLGPEDVPLTVGYEREPWAFRQGDGMWTPVSMDRVIGDSRLTGVASGELFDCTAERKSMGPISGLDDLLTTLVSTEHLVRGVRDDVLGGGVMELWDSVPPVPCALAMNFGHDFIRHCMTGYGWGDLTFYESGGSQVHIGINDGPFAAYVFNLYVRVAPMLRALTLNSPFYRGQFMGLASVRNKLRKTLGNSGVIPEILHDSDPFRNFEGELREVQEAMASGAITSLRGRWNATSLRMRLATIEFSEPDNCGIMDLVLYAGLMQLFTARLMPVYRGEEELPSFLALRPSEFKLNYNHREVDRYGTKGKLWWRHGDDWQLVETRVAWAEFMDWLMEASDLVPAHTFDLNDLLADRLTVGSIGEQKIREFAALQCQGCVIDATAAAAELGLRSSGRLKCHQACNQMRPGAVAEAIDQVVLNFHGYAEEELARFTPGQLQAAAR</sequence>
<dbReference type="PANTHER" id="PTHR36510:SF1">
    <property type="entry name" value="GLUTAMATE--CYSTEINE LIGASE 2-RELATED"/>
    <property type="match status" value="1"/>
</dbReference>
<dbReference type="AlphaFoldDB" id="A0A2M7H2J1"/>